<protein>
    <recommendedName>
        <fullName evidence="6">Protein SWT21</fullName>
    </recommendedName>
    <alternativeName>
        <fullName evidence="7">Synthetic With TGS1 protein 21</fullName>
    </alternativeName>
</protein>
<evidence type="ECO:0000256" key="7">
    <source>
        <dbReference type="ARBA" id="ARBA00041510"/>
    </source>
</evidence>
<sequence length="435" mass="48646">MTERTMGVMKTMESGVDTDRIDIAPYCDTGKVFEGNTIQDVWEREDKKWLQKTQSEASGYVYPPLGQSPYSSVTSDTRMAKRVLCQDIFWSCDGTSFVSVHSDFGIRQYLVPEEVDTCKRKKTLLLPFSRFFRNQSIVSCALDPLYSLYDGTSGGITNDKIVIAAKNFPLQLYSIMDGKCVASYETTNEANGEYETAYSVKIDAEAHIYTGSHRNKVAVYDMHRREVVWTYRSTKKASKGGQTIISCFEDHPAGSHPPRGTLLCGSYANEVFQVDCRHKRLERMNHAGKAVSGIVQILTSDNGRYIYVVRRNSDAISVYDRRVLQREVNMLALPFRIRHDSAKYKACMDSTYGLSMGTPWGTVLNWSRDLVEFGGVSSHRAAEKQTSVSIPPESEWYIHTDSDVPAMTVLKNCPGDPDLLALAQGGTISLGRLGG</sequence>
<comment type="caution">
    <text evidence="8">The sequence shown here is derived from an EMBL/GenBank/DDBJ whole genome shotgun (WGS) entry which is preliminary data.</text>
</comment>
<evidence type="ECO:0000256" key="6">
    <source>
        <dbReference type="ARBA" id="ARBA00040352"/>
    </source>
</evidence>
<dbReference type="OrthoDB" id="239865at2759"/>
<evidence type="ECO:0000313" key="8">
    <source>
        <dbReference type="EMBL" id="EHN00611.1"/>
    </source>
</evidence>
<dbReference type="HOGENOM" id="CLU_662333_0_0_1"/>
<dbReference type="Proteomes" id="UP000009009">
    <property type="component" value="Unassembled WGS sequence"/>
</dbReference>
<proteinExistence type="inferred from homology"/>
<dbReference type="PhylomeDB" id="H0H000"/>
<comment type="function">
    <text evidence="3">Involved in mRNA splicing. Helps to stabilize the U1 snRNP-5' splice site interaction.</text>
</comment>
<keyword evidence="1" id="KW-0507">mRNA processing</keyword>
<keyword evidence="2" id="KW-0508">mRNA splicing</keyword>
<evidence type="ECO:0000256" key="1">
    <source>
        <dbReference type="ARBA" id="ARBA00022664"/>
    </source>
</evidence>
<dbReference type="GO" id="GO:0008380">
    <property type="term" value="P:RNA splicing"/>
    <property type="evidence" value="ECO:0007669"/>
    <property type="project" value="UniProtKB-KW"/>
</dbReference>
<dbReference type="GO" id="GO:0006397">
    <property type="term" value="P:mRNA processing"/>
    <property type="evidence" value="ECO:0007669"/>
    <property type="project" value="UniProtKB-KW"/>
</dbReference>
<accession>H0H000</accession>
<keyword evidence="9" id="KW-1185">Reference proteome</keyword>
<organism evidence="8 9">
    <name type="scientific">Saccharomyces cerevisiae x Saccharomyces kudriavzevii (strain VIN7)</name>
    <name type="common">Yeast</name>
    <dbReference type="NCBI Taxonomy" id="1095631"/>
    <lineage>
        <taxon>Eukaryota</taxon>
        <taxon>Fungi</taxon>
        <taxon>Dikarya</taxon>
        <taxon>Ascomycota</taxon>
        <taxon>Saccharomycotina</taxon>
        <taxon>Saccharomycetes</taxon>
        <taxon>Saccharomycetales</taxon>
        <taxon>Saccharomycetaceae</taxon>
        <taxon>Saccharomyces</taxon>
    </lineage>
</organism>
<reference evidence="8 9" key="1">
    <citation type="journal article" date="2012" name="FEMS Yeast Res.">
        <title>The genome sequence of the wine yeast VIN7 reveals an allotriploid hybrid genome with Saccharomyces cerevisiae and Saccharomyces kudriavzevii origins.</title>
        <authorList>
            <person name="Borneman A.R."/>
            <person name="Desany B.A."/>
            <person name="Riches D."/>
            <person name="Affourtit J.P."/>
            <person name="Forgan A.H."/>
            <person name="Pretorius I.S."/>
            <person name="Egholm M."/>
            <person name="Chambers P.J."/>
        </authorList>
    </citation>
    <scope>NUCLEOTIDE SEQUENCE [LARGE SCALE GENOMIC DNA]</scope>
    <source>
        <strain evidence="8 9">VIN7</strain>
    </source>
</reference>
<dbReference type="EMBL" id="AGVY01000343">
    <property type="protein sequence ID" value="EHN00611.1"/>
    <property type="molecule type" value="Genomic_DNA"/>
</dbReference>
<evidence type="ECO:0000256" key="4">
    <source>
        <dbReference type="ARBA" id="ARBA00038156"/>
    </source>
</evidence>
<dbReference type="SUPFAM" id="SSF50978">
    <property type="entry name" value="WD40 repeat-like"/>
    <property type="match status" value="1"/>
</dbReference>
<name>H0H000_SACCK</name>
<comment type="similarity">
    <text evidence="4">Belongs to the SWT21 family.</text>
</comment>
<dbReference type="PANTHER" id="PTHR13211:SF0">
    <property type="entry name" value="TELOMERASE CAJAL BODY PROTEIN 1"/>
    <property type="match status" value="1"/>
</dbReference>
<dbReference type="InterPro" id="IPR015943">
    <property type="entry name" value="WD40/YVTN_repeat-like_dom_sf"/>
</dbReference>
<evidence type="ECO:0000313" key="9">
    <source>
        <dbReference type="Proteomes" id="UP000009009"/>
    </source>
</evidence>
<evidence type="ECO:0000256" key="2">
    <source>
        <dbReference type="ARBA" id="ARBA00023187"/>
    </source>
</evidence>
<dbReference type="InterPro" id="IPR036322">
    <property type="entry name" value="WD40_repeat_dom_sf"/>
</dbReference>
<dbReference type="PANTHER" id="PTHR13211">
    <property type="entry name" value="TELOMERASE CAJAL BODY PROTEIN 1"/>
    <property type="match status" value="1"/>
</dbReference>
<dbReference type="AlphaFoldDB" id="H0H000"/>
<gene>
    <name evidence="8" type="ORF">VIN7_9497</name>
</gene>
<evidence type="ECO:0000256" key="5">
    <source>
        <dbReference type="ARBA" id="ARBA00038575"/>
    </source>
</evidence>
<evidence type="ECO:0000256" key="3">
    <source>
        <dbReference type="ARBA" id="ARBA00037270"/>
    </source>
</evidence>
<comment type="subunit">
    <text evidence="5">Associates with snRNPs.</text>
</comment>
<dbReference type="Gene3D" id="2.130.10.10">
    <property type="entry name" value="YVTN repeat-like/Quinoprotein amine dehydrogenase"/>
    <property type="match status" value="1"/>
</dbReference>
<dbReference type="InterPro" id="IPR051150">
    <property type="entry name" value="SWT21/TCAB1_mRNA_Telomere"/>
</dbReference>